<organism evidence="9 10">
    <name type="scientific">Pedosphaera parvula (strain Ellin514)</name>
    <dbReference type="NCBI Taxonomy" id="320771"/>
    <lineage>
        <taxon>Bacteria</taxon>
        <taxon>Pseudomonadati</taxon>
        <taxon>Verrucomicrobiota</taxon>
        <taxon>Pedosphaerae</taxon>
        <taxon>Pedosphaerales</taxon>
        <taxon>Pedosphaeraceae</taxon>
        <taxon>Pedosphaera</taxon>
    </lineage>
</organism>
<evidence type="ECO:0000256" key="2">
    <source>
        <dbReference type="ARBA" id="ARBA00022605"/>
    </source>
</evidence>
<name>B9X9N4_PEDPL</name>
<comment type="pathway">
    <text evidence="1 7">Amino-acid biosynthesis; L-proline biosynthesis; L-glutamate 5-semialdehyde from L-glutamate: step 2/2.</text>
</comment>
<dbReference type="Gene3D" id="3.40.309.10">
    <property type="entry name" value="Aldehyde Dehydrogenase, Chain A, domain 2"/>
    <property type="match status" value="1"/>
</dbReference>
<keyword evidence="2 7" id="KW-0028">Amino-acid biosynthesis</keyword>
<evidence type="ECO:0000256" key="5">
    <source>
        <dbReference type="ARBA" id="ARBA00023002"/>
    </source>
</evidence>
<dbReference type="CDD" id="cd07079">
    <property type="entry name" value="ALDH_F18-19_ProA-GPR"/>
    <property type="match status" value="1"/>
</dbReference>
<dbReference type="PANTHER" id="PTHR11063">
    <property type="entry name" value="GLUTAMATE SEMIALDEHYDE DEHYDROGENASE"/>
    <property type="match status" value="1"/>
</dbReference>
<comment type="caution">
    <text evidence="9">The sequence shown here is derived from an EMBL/GenBank/DDBJ whole genome shotgun (WGS) entry which is preliminary data.</text>
</comment>
<dbReference type="PROSITE" id="PS01223">
    <property type="entry name" value="PROA"/>
    <property type="match status" value="1"/>
</dbReference>
<comment type="function">
    <text evidence="7">Catalyzes the NADPH-dependent reduction of L-glutamate 5-phosphate into L-glutamate 5-semialdehyde and phosphate. The product spontaneously undergoes cyclization to form 1-pyrroline-5-carboxylate.</text>
</comment>
<dbReference type="AlphaFoldDB" id="B9X9N4"/>
<dbReference type="InterPro" id="IPR015590">
    <property type="entry name" value="Aldehyde_DH_dom"/>
</dbReference>
<dbReference type="GO" id="GO:0055129">
    <property type="term" value="P:L-proline biosynthetic process"/>
    <property type="evidence" value="ECO:0007669"/>
    <property type="project" value="UniProtKB-UniRule"/>
</dbReference>
<dbReference type="EMBL" id="ABOX02000001">
    <property type="protein sequence ID" value="EEF63278.1"/>
    <property type="molecule type" value="Genomic_DNA"/>
</dbReference>
<dbReference type="Gene3D" id="3.40.605.10">
    <property type="entry name" value="Aldehyde Dehydrogenase, Chain A, domain 1"/>
    <property type="match status" value="1"/>
</dbReference>
<dbReference type="UniPathway" id="UPA00098">
    <property type="reaction ID" value="UER00360"/>
</dbReference>
<evidence type="ECO:0000313" key="9">
    <source>
        <dbReference type="EMBL" id="EEF63278.1"/>
    </source>
</evidence>
<evidence type="ECO:0000256" key="3">
    <source>
        <dbReference type="ARBA" id="ARBA00022650"/>
    </source>
</evidence>
<dbReference type="SUPFAM" id="SSF53720">
    <property type="entry name" value="ALDH-like"/>
    <property type="match status" value="1"/>
</dbReference>
<dbReference type="STRING" id="320771.Cflav_PD5913"/>
<keyword evidence="4 7" id="KW-0521">NADP</keyword>
<dbReference type="EC" id="1.2.1.41" evidence="7"/>
<comment type="similarity">
    <text evidence="7">Belongs to the gamma-glutamyl phosphate reductase family.</text>
</comment>
<evidence type="ECO:0000256" key="7">
    <source>
        <dbReference type="HAMAP-Rule" id="MF_00412"/>
    </source>
</evidence>
<dbReference type="GO" id="GO:0005737">
    <property type="term" value="C:cytoplasm"/>
    <property type="evidence" value="ECO:0007669"/>
    <property type="project" value="UniProtKB-SubCell"/>
</dbReference>
<keyword evidence="10" id="KW-1185">Reference proteome</keyword>
<gene>
    <name evidence="7" type="primary">proA</name>
    <name evidence="9" type="ORF">Cflav_PD5913</name>
</gene>
<proteinExistence type="inferred from homology"/>
<comment type="subcellular location">
    <subcellularLocation>
        <location evidence="7">Cytoplasm</location>
    </subcellularLocation>
</comment>
<keyword evidence="5 7" id="KW-0560">Oxidoreductase</keyword>
<evidence type="ECO:0000256" key="4">
    <source>
        <dbReference type="ARBA" id="ARBA00022857"/>
    </source>
</evidence>
<dbReference type="InterPro" id="IPR020593">
    <property type="entry name" value="G-glutamylP_reductase_CS"/>
</dbReference>
<evidence type="ECO:0000256" key="1">
    <source>
        <dbReference type="ARBA" id="ARBA00004985"/>
    </source>
</evidence>
<accession>B9X9N4</accession>
<dbReference type="FunFam" id="3.40.309.10:FF:000006">
    <property type="entry name" value="Gamma-glutamyl phosphate reductase"/>
    <property type="match status" value="1"/>
</dbReference>
<dbReference type="PANTHER" id="PTHR11063:SF8">
    <property type="entry name" value="DELTA-1-PYRROLINE-5-CARBOXYLATE SYNTHASE"/>
    <property type="match status" value="1"/>
</dbReference>
<dbReference type="HAMAP" id="MF_00412">
    <property type="entry name" value="ProA"/>
    <property type="match status" value="1"/>
</dbReference>
<dbReference type="InterPro" id="IPR016161">
    <property type="entry name" value="Ald_DH/histidinol_DH"/>
</dbReference>
<comment type="catalytic activity">
    <reaction evidence="6 7">
        <text>L-glutamate 5-semialdehyde + phosphate + NADP(+) = L-glutamyl 5-phosphate + NADPH + H(+)</text>
        <dbReference type="Rhea" id="RHEA:19541"/>
        <dbReference type="ChEBI" id="CHEBI:15378"/>
        <dbReference type="ChEBI" id="CHEBI:43474"/>
        <dbReference type="ChEBI" id="CHEBI:57783"/>
        <dbReference type="ChEBI" id="CHEBI:58066"/>
        <dbReference type="ChEBI" id="CHEBI:58274"/>
        <dbReference type="ChEBI" id="CHEBI:58349"/>
        <dbReference type="EC" id="1.2.1.41"/>
    </reaction>
</comment>
<dbReference type="InterPro" id="IPR000965">
    <property type="entry name" value="GPR_dom"/>
</dbReference>
<evidence type="ECO:0000313" key="10">
    <source>
        <dbReference type="Proteomes" id="UP000003688"/>
    </source>
</evidence>
<dbReference type="InterPro" id="IPR016162">
    <property type="entry name" value="Ald_DH_N"/>
</dbReference>
<dbReference type="InterPro" id="IPR016163">
    <property type="entry name" value="Ald_DH_C"/>
</dbReference>
<sequence>MKSQITAYPVRTASLGRSFEQSFDGQQIPEYMADNEPWPLNDKQMRDKGHFGNFVLNTEFTKQPDCGAIYNINHWSIARYDASTDDFCREDFLTFKFSVLIYFGGVTLRDQMIGLAKQAKAASRELAKLTTAEKNACLIAMAEALEGNAESIKTENAKDMAAGAESGLSPAMLDRLKLDDKRIAGMAKGLREVAALPDPVGRILDDRTRPNGLKLQKVSTPIGVVVIIYESRPNVTADAASLCFKSGNATILRGGKEAIHSNQAIARVMLASAKQRLPSFPEQAIQVVQTTDRDAIKELLSLTEYVDLCMPRGGEGLIRAVAECSKVPVIKHYKGVCHVYVDGEADTKMAEEIILNGKVQRPGVCNAIETLLVDKAIAPTFLPAIAQRLTEKKVELRVDEASQKILGATIPNAILKAATEEDWFAEYLDLILAVRVVNGVKEAIDHINHYGSAHSDSIVTRNEKRAKQFLAETDSATVYWNASTRFTDGGEFGMGAEIGISTDKIGARGPMGLEELTTYKWIGIGNGQIRA</sequence>
<feature type="domain" description="Aldehyde dehydrogenase" evidence="8">
    <location>
        <begin position="116"/>
        <end position="410"/>
    </location>
</feature>
<reference evidence="9 10" key="1">
    <citation type="journal article" date="2011" name="J. Bacteriol.">
        <title>Genome sequence of 'Pedosphaera parvula' Ellin514, an aerobic Verrucomicrobial isolate from pasture soil.</title>
        <authorList>
            <person name="Kant R."/>
            <person name="van Passel M.W."/>
            <person name="Sangwan P."/>
            <person name="Palva A."/>
            <person name="Lucas S."/>
            <person name="Copeland A."/>
            <person name="Lapidus A."/>
            <person name="Glavina Del Rio T."/>
            <person name="Dalin E."/>
            <person name="Tice H."/>
            <person name="Bruce D."/>
            <person name="Goodwin L."/>
            <person name="Pitluck S."/>
            <person name="Chertkov O."/>
            <person name="Larimer F.W."/>
            <person name="Land M.L."/>
            <person name="Hauser L."/>
            <person name="Brettin T.S."/>
            <person name="Detter J.C."/>
            <person name="Han S."/>
            <person name="de Vos W.M."/>
            <person name="Janssen P.H."/>
            <person name="Smidt H."/>
        </authorList>
    </citation>
    <scope>NUCLEOTIDE SEQUENCE [LARGE SCALE GENOMIC DNA]</scope>
    <source>
        <strain evidence="9 10">Ellin514</strain>
    </source>
</reference>
<dbReference type="Proteomes" id="UP000003688">
    <property type="component" value="Unassembled WGS sequence"/>
</dbReference>
<evidence type="ECO:0000259" key="8">
    <source>
        <dbReference type="Pfam" id="PF00171"/>
    </source>
</evidence>
<dbReference type="NCBIfam" id="NF001221">
    <property type="entry name" value="PRK00197.1"/>
    <property type="match status" value="1"/>
</dbReference>
<keyword evidence="3 7" id="KW-0641">Proline biosynthesis</keyword>
<protein>
    <recommendedName>
        <fullName evidence="7">Gamma-glutamyl phosphate reductase</fullName>
        <shortName evidence="7">GPR</shortName>
        <ecNumber evidence="7">1.2.1.41</ecNumber>
    </recommendedName>
    <alternativeName>
        <fullName evidence="7">Glutamate-5-semialdehyde dehydrogenase</fullName>
    </alternativeName>
    <alternativeName>
        <fullName evidence="7">Glutamyl-gamma-semialdehyde dehydrogenase</fullName>
        <shortName evidence="7">GSA dehydrogenase</shortName>
    </alternativeName>
</protein>
<dbReference type="NCBIfam" id="TIGR00407">
    <property type="entry name" value="proA"/>
    <property type="match status" value="1"/>
</dbReference>
<keyword evidence="7" id="KW-0963">Cytoplasm</keyword>
<dbReference type="Pfam" id="PF00171">
    <property type="entry name" value="Aldedh"/>
    <property type="match status" value="1"/>
</dbReference>
<evidence type="ECO:0000256" key="6">
    <source>
        <dbReference type="ARBA" id="ARBA00049024"/>
    </source>
</evidence>
<dbReference type="GO" id="GO:0004350">
    <property type="term" value="F:glutamate-5-semialdehyde dehydrogenase activity"/>
    <property type="evidence" value="ECO:0007669"/>
    <property type="project" value="UniProtKB-UniRule"/>
</dbReference>